<keyword evidence="1" id="KW-0819">tRNA processing</keyword>
<feature type="compositionally biased region" description="Low complexity" evidence="3">
    <location>
        <begin position="146"/>
        <end position="156"/>
    </location>
</feature>
<dbReference type="GeneID" id="25736910"/>
<feature type="domain" description="CMP/dCMP-type deaminase" evidence="4">
    <location>
        <begin position="274"/>
        <end position="404"/>
    </location>
</feature>
<feature type="compositionally biased region" description="Low complexity" evidence="3">
    <location>
        <begin position="249"/>
        <end position="260"/>
    </location>
</feature>
<dbReference type="GO" id="GO:0005634">
    <property type="term" value="C:nucleus"/>
    <property type="evidence" value="ECO:0007669"/>
    <property type="project" value="TreeGrafter"/>
</dbReference>
<name>A0A0D2MTW1_9CHLO</name>
<dbReference type="PANTHER" id="PTHR11079">
    <property type="entry name" value="CYTOSINE DEAMINASE FAMILY MEMBER"/>
    <property type="match status" value="1"/>
</dbReference>
<dbReference type="RefSeq" id="XP_013902951.1">
    <property type="nucleotide sequence ID" value="XM_014047497.1"/>
</dbReference>
<organism evidence="5 6">
    <name type="scientific">Monoraphidium neglectum</name>
    <dbReference type="NCBI Taxonomy" id="145388"/>
    <lineage>
        <taxon>Eukaryota</taxon>
        <taxon>Viridiplantae</taxon>
        <taxon>Chlorophyta</taxon>
        <taxon>core chlorophytes</taxon>
        <taxon>Chlorophyceae</taxon>
        <taxon>CS clade</taxon>
        <taxon>Sphaeropleales</taxon>
        <taxon>Selenastraceae</taxon>
        <taxon>Monoraphidium</taxon>
    </lineage>
</organism>
<dbReference type="OrthoDB" id="3180714at2759"/>
<evidence type="ECO:0000313" key="6">
    <source>
        <dbReference type="Proteomes" id="UP000054498"/>
    </source>
</evidence>
<reference evidence="5 6" key="1">
    <citation type="journal article" date="2013" name="BMC Genomics">
        <title>Reconstruction of the lipid metabolism for the microalga Monoraphidium neglectum from its genome sequence reveals characteristics suitable for biofuel production.</title>
        <authorList>
            <person name="Bogen C."/>
            <person name="Al-Dilaimi A."/>
            <person name="Albersmeier A."/>
            <person name="Wichmann J."/>
            <person name="Grundmann M."/>
            <person name="Rupp O."/>
            <person name="Lauersen K.J."/>
            <person name="Blifernez-Klassen O."/>
            <person name="Kalinowski J."/>
            <person name="Goesmann A."/>
            <person name="Mussgnug J.H."/>
            <person name="Kruse O."/>
        </authorList>
    </citation>
    <scope>NUCLEOTIDE SEQUENCE [LARGE SCALE GENOMIC DNA]</scope>
    <source>
        <strain evidence="5 6">SAG 48.87</strain>
    </source>
</reference>
<dbReference type="InterPro" id="IPR016193">
    <property type="entry name" value="Cytidine_deaminase-like"/>
</dbReference>
<evidence type="ECO:0000259" key="4">
    <source>
        <dbReference type="PROSITE" id="PS51747"/>
    </source>
</evidence>
<dbReference type="STRING" id="145388.A0A0D2MTW1"/>
<dbReference type="GO" id="GO:0005737">
    <property type="term" value="C:cytoplasm"/>
    <property type="evidence" value="ECO:0007669"/>
    <property type="project" value="TreeGrafter"/>
</dbReference>
<accession>A0A0D2MTW1</accession>
<proteinExistence type="inferred from homology"/>
<comment type="similarity">
    <text evidence="2">Belongs to the cytidine and deoxycytidylate deaminase family. ADAT3 subfamily.</text>
</comment>
<feature type="compositionally biased region" description="Polar residues" evidence="3">
    <location>
        <begin position="215"/>
        <end position="231"/>
    </location>
</feature>
<dbReference type="PANTHER" id="PTHR11079:SF156">
    <property type="entry name" value="INACTIVE TRNA-SPECIFIC ADENOSINE DEAMINASE-LIKE PROTEIN 3-RELATED"/>
    <property type="match status" value="1"/>
</dbReference>
<dbReference type="PROSITE" id="PS51747">
    <property type="entry name" value="CYT_DCMP_DEAMINASES_2"/>
    <property type="match status" value="1"/>
</dbReference>
<protein>
    <recommendedName>
        <fullName evidence="4">CMP/dCMP-type deaminase domain-containing protein</fullName>
    </recommendedName>
</protein>
<feature type="compositionally biased region" description="Low complexity" evidence="3">
    <location>
        <begin position="174"/>
        <end position="184"/>
    </location>
</feature>
<keyword evidence="6" id="KW-1185">Reference proteome</keyword>
<dbReference type="EMBL" id="KK100757">
    <property type="protein sequence ID" value="KIZ03932.1"/>
    <property type="molecule type" value="Genomic_DNA"/>
</dbReference>
<dbReference type="Proteomes" id="UP000054498">
    <property type="component" value="Unassembled WGS sequence"/>
</dbReference>
<evidence type="ECO:0000256" key="3">
    <source>
        <dbReference type="SAM" id="MobiDB-lite"/>
    </source>
</evidence>
<evidence type="ECO:0000313" key="5">
    <source>
        <dbReference type="EMBL" id="KIZ03932.1"/>
    </source>
</evidence>
<dbReference type="SUPFAM" id="SSF53927">
    <property type="entry name" value="Cytidine deaminase-like"/>
    <property type="match status" value="2"/>
</dbReference>
<gene>
    <name evidence="5" type="ORF">MNEG_4032</name>
</gene>
<evidence type="ECO:0000256" key="2">
    <source>
        <dbReference type="ARBA" id="ARBA00038160"/>
    </source>
</evidence>
<dbReference type="AlphaFoldDB" id="A0A0D2MTW1"/>
<dbReference type="KEGG" id="mng:MNEG_4032"/>
<dbReference type="GO" id="GO:0008033">
    <property type="term" value="P:tRNA processing"/>
    <property type="evidence" value="ECO:0007669"/>
    <property type="project" value="UniProtKB-KW"/>
</dbReference>
<dbReference type="InterPro" id="IPR002125">
    <property type="entry name" value="CMP_dCMP_dom"/>
</dbReference>
<dbReference type="Gene3D" id="3.40.140.10">
    <property type="entry name" value="Cytidine Deaminase, domain 2"/>
    <property type="match status" value="1"/>
</dbReference>
<dbReference type="GO" id="GO:0052717">
    <property type="term" value="F:tRNA-specific adenosine-34 deaminase activity"/>
    <property type="evidence" value="ECO:0007669"/>
    <property type="project" value="TreeGrafter"/>
</dbReference>
<feature type="compositionally biased region" description="Low complexity" evidence="3">
    <location>
        <begin position="310"/>
        <end position="339"/>
    </location>
</feature>
<evidence type="ECO:0000256" key="1">
    <source>
        <dbReference type="ARBA" id="ARBA00022694"/>
    </source>
</evidence>
<sequence length="456" mass="47365">MPWKLPSGQPHQDGQTAGDADQLYFERHMARVVASSRAAAGANVCLIIDPSNGEVIAEASDCTALHPLRHAVMEAVAAAAERDLRLWPVNGFVHLGRQEDTSVHGVNTIVDGANGGGGGGGANGELVVSNGAASGSASGDDEGTGRPAAQEQPQEQAAERPEQQHSPPPPPPQQQQQQQQAQQQQHEDHLLSGLKHCHSQEDGLGVDSPAKRQRVTNGFASHSKPCSSTSKAGGGEEQPVGAAVADEVQQQQGEQQQETQQQEEERQPLPPLPPQQQQPQEGRQERQQQSDGPAPANNPVSVPQEQPKRPASASPSADGGAGAEVGSSGNSASGGASGLSRLPTPVPITSWANKPYLCNTYDAFLLREPCAMCGMALVHSRLARVVYCEADGRHGALGGAFRLQANRSLNHHYDVFHMPAERRSSKAAGGKAAAKAAAAMAVVAAATAAAAAPGVA</sequence>
<feature type="region of interest" description="Disordered" evidence="3">
    <location>
        <begin position="115"/>
        <end position="339"/>
    </location>
</feature>